<evidence type="ECO:0000256" key="2">
    <source>
        <dbReference type="ARBA" id="ARBA00022691"/>
    </source>
</evidence>
<dbReference type="SUPFAM" id="SSF102114">
    <property type="entry name" value="Radical SAM enzymes"/>
    <property type="match status" value="1"/>
</dbReference>
<comment type="cofactor">
    <cofactor evidence="1">
        <name>[4Fe-4S] cluster</name>
        <dbReference type="ChEBI" id="CHEBI:49883"/>
    </cofactor>
</comment>
<dbReference type="SMART" id="SM00729">
    <property type="entry name" value="Elp3"/>
    <property type="match status" value="1"/>
</dbReference>
<gene>
    <name evidence="7" type="ORF">OLX77_11570</name>
</gene>
<dbReference type="InterPro" id="IPR051198">
    <property type="entry name" value="BchE-like"/>
</dbReference>
<dbReference type="CDD" id="cd01335">
    <property type="entry name" value="Radical_SAM"/>
    <property type="match status" value="1"/>
</dbReference>
<dbReference type="PANTHER" id="PTHR43409">
    <property type="entry name" value="ANAEROBIC MAGNESIUM-PROTOPORPHYRIN IX MONOMETHYL ESTER CYCLASE-RELATED"/>
    <property type="match status" value="1"/>
</dbReference>
<dbReference type="PANTHER" id="PTHR43409:SF4">
    <property type="entry name" value="RADICAL SAM SUPERFAMILY PROTEIN"/>
    <property type="match status" value="1"/>
</dbReference>
<dbReference type="InterPro" id="IPR006638">
    <property type="entry name" value="Elp3/MiaA/NifB-like_rSAM"/>
</dbReference>
<evidence type="ECO:0000313" key="8">
    <source>
        <dbReference type="Proteomes" id="UP001154240"/>
    </source>
</evidence>
<dbReference type="Pfam" id="PF04055">
    <property type="entry name" value="Radical_SAM"/>
    <property type="match status" value="1"/>
</dbReference>
<proteinExistence type="predicted"/>
<evidence type="ECO:0000256" key="5">
    <source>
        <dbReference type="ARBA" id="ARBA00023014"/>
    </source>
</evidence>
<evidence type="ECO:0000259" key="6">
    <source>
        <dbReference type="PROSITE" id="PS51918"/>
    </source>
</evidence>
<name>A0A9X4MI57_9BACT</name>
<dbReference type="InterPro" id="IPR058240">
    <property type="entry name" value="rSAM_sf"/>
</dbReference>
<keyword evidence="2" id="KW-0949">S-adenosyl-L-methionine</keyword>
<accession>A0A9X4MI57</accession>
<dbReference type="InterPro" id="IPR007197">
    <property type="entry name" value="rSAM"/>
</dbReference>
<dbReference type="InterPro" id="IPR013785">
    <property type="entry name" value="Aldolase_TIM"/>
</dbReference>
<evidence type="ECO:0000313" key="7">
    <source>
        <dbReference type="EMBL" id="MDG4476793.1"/>
    </source>
</evidence>
<comment type="caution">
    <text evidence="7">The sequence shown here is derived from an EMBL/GenBank/DDBJ whole genome shotgun (WGS) entry which is preliminary data.</text>
</comment>
<dbReference type="GO" id="GO:0003824">
    <property type="term" value="F:catalytic activity"/>
    <property type="evidence" value="ECO:0007669"/>
    <property type="project" value="InterPro"/>
</dbReference>
<keyword evidence="4" id="KW-0408">Iron</keyword>
<dbReference type="SFLD" id="SFLDG01082">
    <property type="entry name" value="B12-binding_domain_containing"/>
    <property type="match status" value="1"/>
</dbReference>
<reference evidence="7" key="2">
    <citation type="submission" date="2022-10" db="EMBL/GenBank/DDBJ databases">
        <authorList>
            <person name="Aronson H.S."/>
        </authorList>
    </citation>
    <scope>NUCLEOTIDE SEQUENCE</scope>
    <source>
        <strain evidence="7">RS19-109</strain>
    </source>
</reference>
<dbReference type="EMBL" id="JAPHEH010000001">
    <property type="protein sequence ID" value="MDG4476793.1"/>
    <property type="molecule type" value="Genomic_DNA"/>
</dbReference>
<dbReference type="AlphaFoldDB" id="A0A9X4MI57"/>
<evidence type="ECO:0000256" key="3">
    <source>
        <dbReference type="ARBA" id="ARBA00022723"/>
    </source>
</evidence>
<dbReference type="PROSITE" id="PS51918">
    <property type="entry name" value="RADICAL_SAM"/>
    <property type="match status" value="1"/>
</dbReference>
<dbReference type="Gene3D" id="3.20.20.70">
    <property type="entry name" value="Aldolase class I"/>
    <property type="match status" value="1"/>
</dbReference>
<dbReference type="GO" id="GO:0051536">
    <property type="term" value="F:iron-sulfur cluster binding"/>
    <property type="evidence" value="ECO:0007669"/>
    <property type="project" value="UniProtKB-KW"/>
</dbReference>
<evidence type="ECO:0000256" key="1">
    <source>
        <dbReference type="ARBA" id="ARBA00001966"/>
    </source>
</evidence>
<dbReference type="GO" id="GO:0046872">
    <property type="term" value="F:metal ion binding"/>
    <property type="evidence" value="ECO:0007669"/>
    <property type="project" value="UniProtKB-KW"/>
</dbReference>
<organism evidence="7 8">
    <name type="scientific">Thiovibrio frasassiensis</name>
    <dbReference type="NCBI Taxonomy" id="2984131"/>
    <lineage>
        <taxon>Bacteria</taxon>
        <taxon>Pseudomonadati</taxon>
        <taxon>Thermodesulfobacteriota</taxon>
        <taxon>Desulfobulbia</taxon>
        <taxon>Desulfobulbales</taxon>
        <taxon>Thiovibrionaceae</taxon>
        <taxon>Thiovibrio</taxon>
    </lineage>
</organism>
<keyword evidence="3" id="KW-0479">Metal-binding</keyword>
<dbReference type="Proteomes" id="UP001154240">
    <property type="component" value="Unassembled WGS sequence"/>
</dbReference>
<dbReference type="SFLD" id="SFLDS00029">
    <property type="entry name" value="Radical_SAM"/>
    <property type="match status" value="1"/>
</dbReference>
<keyword evidence="8" id="KW-1185">Reference proteome</keyword>
<feature type="domain" description="Radical SAM core" evidence="6">
    <location>
        <begin position="10"/>
        <end position="242"/>
    </location>
</feature>
<keyword evidence="5" id="KW-0411">Iron-sulfur</keyword>
<protein>
    <submittedName>
        <fullName evidence="7">Radical SAM protein</fullName>
    </submittedName>
</protein>
<dbReference type="SFLD" id="SFLDG01095">
    <property type="entry name" value="Uncharacterised_Radical_SAM_Su"/>
    <property type="match status" value="1"/>
</dbReference>
<dbReference type="RefSeq" id="WP_307633758.1">
    <property type="nucleotide sequence ID" value="NZ_JAPHEH010000001.1"/>
</dbReference>
<evidence type="ECO:0000256" key="4">
    <source>
        <dbReference type="ARBA" id="ARBA00023004"/>
    </source>
</evidence>
<sequence>MHYEGAHIIRPPSEADSIILQVTVGCSHNRCTFCGTYKEERFRIKDQAVVEADLDFAAQYCLKQSRVFLADGDVLSLSQRPLVELLSKIKQRLPWVNRVSLYGNAKAIRNKSVEQLLELKGLGLHRVYMGLESGYDPVLLAIDKGADAVAMIEAGQRVKAANLFLSVTALLGIAGSALSLEHAKATGQVLSGMEPNQIGILTLMLLENTKLYRLEQAGEFKLPTQQGMLSELRTMVEHLDLKKGQLQSNHASNYLAINARMPRDKEAVLAAIDQALAGKTRLKPEYLRAL</sequence>
<reference evidence="7" key="1">
    <citation type="journal article" date="2022" name="bioRxiv">
        <title>Thiovibrio frasassiensisgen. nov., sp. nov., an autotrophic, elemental sulfur disproportionating bacterium isolated from sulfidic karst sediment, and proposal of Thiovibrionaceae fam. nov.</title>
        <authorList>
            <person name="Aronson H."/>
            <person name="Thomas C."/>
            <person name="Bhattacharyya M."/>
            <person name="Eckstein S."/>
            <person name="Jensen S."/>
            <person name="Barco R."/>
            <person name="Macalady J."/>
            <person name="Amend J."/>
        </authorList>
    </citation>
    <scope>NUCLEOTIDE SEQUENCE</scope>
    <source>
        <strain evidence="7">RS19-109</strain>
    </source>
</reference>